<evidence type="ECO:0000256" key="2">
    <source>
        <dbReference type="ARBA" id="ARBA00013855"/>
    </source>
</evidence>
<dbReference type="PANTHER" id="PTHR34138">
    <property type="entry name" value="CELL SHAPE-DETERMINING PROTEIN MREC"/>
    <property type="match status" value="1"/>
</dbReference>
<evidence type="ECO:0000259" key="7">
    <source>
        <dbReference type="Pfam" id="PF04085"/>
    </source>
</evidence>
<dbReference type="STRING" id="363253.LI0393"/>
<dbReference type="EMBL" id="AM180252">
    <property type="protein sequence ID" value="CAJ54449.1"/>
    <property type="molecule type" value="Genomic_DNA"/>
</dbReference>
<keyword evidence="6" id="KW-0175">Coiled coil</keyword>
<dbReference type="GO" id="GO:0008360">
    <property type="term" value="P:regulation of cell shape"/>
    <property type="evidence" value="ECO:0007669"/>
    <property type="project" value="UniProtKB-KW"/>
</dbReference>
<name>Q1MRC7_LAWIP</name>
<dbReference type="InterPro" id="IPR042175">
    <property type="entry name" value="Cell/Rod_MreC_2"/>
</dbReference>
<dbReference type="HOGENOM" id="CLU_042663_1_0_7"/>
<comment type="function">
    <text evidence="5">Involved in formation and maintenance of cell shape.</text>
</comment>
<keyword evidence="9" id="KW-1185">Reference proteome</keyword>
<evidence type="ECO:0000256" key="1">
    <source>
        <dbReference type="ARBA" id="ARBA00009369"/>
    </source>
</evidence>
<dbReference type="AlphaFoldDB" id="Q1MRC7"/>
<dbReference type="Gene3D" id="2.40.10.340">
    <property type="entry name" value="Rod shape-determining protein MreC, domain 1"/>
    <property type="match status" value="1"/>
</dbReference>
<evidence type="ECO:0000256" key="6">
    <source>
        <dbReference type="SAM" id="Coils"/>
    </source>
</evidence>
<dbReference type="eggNOG" id="COG1792">
    <property type="taxonomic scope" value="Bacteria"/>
</dbReference>
<dbReference type="OrthoDB" id="9808025at2"/>
<evidence type="ECO:0000256" key="3">
    <source>
        <dbReference type="ARBA" id="ARBA00022960"/>
    </source>
</evidence>
<sequence>MPPKRLLLISALILLIYLGGYSWNQRTHFLDTIVTNVGLETSGYVIKSVLFVQDAILDAWKKYVDLVNVREENDNLKKELSKTKRELFLASEERAELDRLRDLLKISPPIGWTIQGTRVLAGRMGSNAALATIVIDRGYLTGAIPGTPVITQDGIVGRVFRAGPTTSTVLLLIDPGSRIAVVSQKNRVQGILVGSGAMSPLEVRFVSRNRSIEPGELLVTSGLDEAFPKGIPVAKISKVTDSDMSPFQTVEATPLVPILNIEELLLLQQPVYHNQNFSSIDDVQQTESVSVLK</sequence>
<feature type="coiled-coil region" evidence="6">
    <location>
        <begin position="66"/>
        <end position="93"/>
    </location>
</feature>
<dbReference type="InterPro" id="IPR042177">
    <property type="entry name" value="Cell/Rod_1"/>
</dbReference>
<dbReference type="GO" id="GO:0005886">
    <property type="term" value="C:plasma membrane"/>
    <property type="evidence" value="ECO:0007669"/>
    <property type="project" value="TreeGrafter"/>
</dbReference>
<dbReference type="PIRSF" id="PIRSF038471">
    <property type="entry name" value="MreC"/>
    <property type="match status" value="1"/>
</dbReference>
<dbReference type="InterPro" id="IPR055342">
    <property type="entry name" value="MreC_beta-barrel_core"/>
</dbReference>
<comment type="similarity">
    <text evidence="1 5">Belongs to the MreC family.</text>
</comment>
<proteinExistence type="inferred from homology"/>
<dbReference type="KEGG" id="lip:LI0393"/>
<dbReference type="Gene3D" id="2.40.10.350">
    <property type="entry name" value="Rod shape-determining protein MreC, domain 2"/>
    <property type="match status" value="1"/>
</dbReference>
<evidence type="ECO:0000313" key="8">
    <source>
        <dbReference type="EMBL" id="CAJ54449.1"/>
    </source>
</evidence>
<organism evidence="8 9">
    <name type="scientific">Lawsonia intracellularis (strain PHE/MN1-00)</name>
    <dbReference type="NCBI Taxonomy" id="363253"/>
    <lineage>
        <taxon>Bacteria</taxon>
        <taxon>Pseudomonadati</taxon>
        <taxon>Thermodesulfobacteriota</taxon>
        <taxon>Desulfovibrionia</taxon>
        <taxon>Desulfovibrionales</taxon>
        <taxon>Desulfovibrionaceae</taxon>
        <taxon>Lawsonia</taxon>
    </lineage>
</organism>
<reference evidence="8 9" key="1">
    <citation type="submission" date="2005-11" db="EMBL/GenBank/DDBJ databases">
        <title>The complete genome sequence of Lawsonia intracellularis: the causative agent of proliferative enteropathy.</title>
        <authorList>
            <person name="Kaur K."/>
            <person name="Zhang Q."/>
            <person name="Beckler D."/>
            <person name="Munir S."/>
            <person name="Li L."/>
            <person name="Kinsley K."/>
            <person name="Herron L."/>
            <person name="Peterson A."/>
            <person name="May B."/>
            <person name="Singh S."/>
            <person name="Gebhart C."/>
            <person name="Kapur V."/>
        </authorList>
    </citation>
    <scope>NUCLEOTIDE SEQUENCE [LARGE SCALE GENOMIC DNA]</scope>
    <source>
        <strain evidence="8 9">PHE/MN1-00</strain>
    </source>
</reference>
<dbReference type="NCBIfam" id="TIGR00219">
    <property type="entry name" value="mreC"/>
    <property type="match status" value="1"/>
</dbReference>
<dbReference type="RefSeq" id="WP_011526478.1">
    <property type="nucleotide sequence ID" value="NC_008011.1"/>
</dbReference>
<accession>Q1MRC7</accession>
<dbReference type="Pfam" id="PF04085">
    <property type="entry name" value="MreC"/>
    <property type="match status" value="1"/>
</dbReference>
<gene>
    <name evidence="8" type="primary">mreC</name>
    <name evidence="8" type="ordered locus">LI0393</name>
</gene>
<feature type="domain" description="Rod shape-determining protein MreC beta-barrel core" evidence="7">
    <location>
        <begin position="128"/>
        <end position="267"/>
    </location>
</feature>
<protein>
    <recommendedName>
        <fullName evidence="2 5">Cell shape-determining protein MreC</fullName>
    </recommendedName>
    <alternativeName>
        <fullName evidence="4 5">Cell shape protein MreC</fullName>
    </alternativeName>
</protein>
<dbReference type="PANTHER" id="PTHR34138:SF1">
    <property type="entry name" value="CELL SHAPE-DETERMINING PROTEIN MREC"/>
    <property type="match status" value="1"/>
</dbReference>
<evidence type="ECO:0000256" key="5">
    <source>
        <dbReference type="PIRNR" id="PIRNR038471"/>
    </source>
</evidence>
<dbReference type="InterPro" id="IPR007221">
    <property type="entry name" value="MreC"/>
</dbReference>
<keyword evidence="3 5" id="KW-0133">Cell shape</keyword>
<evidence type="ECO:0000256" key="4">
    <source>
        <dbReference type="ARBA" id="ARBA00032089"/>
    </source>
</evidence>
<evidence type="ECO:0000313" key="9">
    <source>
        <dbReference type="Proteomes" id="UP000002430"/>
    </source>
</evidence>
<dbReference type="Proteomes" id="UP000002430">
    <property type="component" value="Chromosome"/>
</dbReference>